<dbReference type="Proteomes" id="UP000580250">
    <property type="component" value="Unassembled WGS sequence"/>
</dbReference>
<evidence type="ECO:0000313" key="14">
    <source>
        <dbReference type="Proteomes" id="UP000580250"/>
    </source>
</evidence>
<dbReference type="EMBL" id="CAJEWN010000597">
    <property type="protein sequence ID" value="CAD2186622.1"/>
    <property type="molecule type" value="Genomic_DNA"/>
</dbReference>
<keyword evidence="7" id="KW-0238">DNA-binding</keyword>
<dbReference type="EMBL" id="CAJEWN010001727">
    <property type="protein sequence ID" value="CAD2199660.1"/>
    <property type="molecule type" value="Genomic_DNA"/>
</dbReference>
<reference evidence="10 14" key="1">
    <citation type="submission" date="2020-08" db="EMBL/GenBank/DDBJ databases">
        <authorList>
            <person name="Koutsovoulos G."/>
            <person name="Danchin GJ E."/>
        </authorList>
    </citation>
    <scope>NUCLEOTIDE SEQUENCE [LARGE SCALE GENOMIC DNA]</scope>
</reference>
<evidence type="ECO:0000313" key="10">
    <source>
        <dbReference type="EMBL" id="CAD2186622.1"/>
    </source>
</evidence>
<proteinExistence type="inferred from homology"/>
<dbReference type="InterPro" id="IPR012337">
    <property type="entry name" value="RNaseH-like_sf"/>
</dbReference>
<feature type="domain" description="DNA-directed DNA polymerase family B mitochondria/virus" evidence="9">
    <location>
        <begin position="847"/>
        <end position="1034"/>
    </location>
</feature>
<dbReference type="Gene3D" id="3.90.1600.10">
    <property type="entry name" value="Palm domain of DNA polymerase"/>
    <property type="match status" value="1"/>
</dbReference>
<accession>A0A6V7WHZ4</accession>
<protein>
    <recommendedName>
        <fullName evidence="2">DNA-directed DNA polymerase</fullName>
        <ecNumber evidence="2">2.7.7.7</ecNumber>
    </recommendedName>
</protein>
<feature type="domain" description="DNA-directed DNA polymerase family B mitochondria/virus" evidence="9">
    <location>
        <begin position="521"/>
        <end position="705"/>
    </location>
</feature>
<evidence type="ECO:0000313" key="11">
    <source>
        <dbReference type="EMBL" id="CAD2199660.1"/>
    </source>
</evidence>
<evidence type="ECO:0000313" key="13">
    <source>
        <dbReference type="EMBL" id="CAD2206232.1"/>
    </source>
</evidence>
<organism evidence="10 14">
    <name type="scientific">Meloidogyne enterolobii</name>
    <name type="common">Root-knot nematode worm</name>
    <name type="synonym">Meloidogyne mayaguensis</name>
    <dbReference type="NCBI Taxonomy" id="390850"/>
    <lineage>
        <taxon>Eukaryota</taxon>
        <taxon>Metazoa</taxon>
        <taxon>Ecdysozoa</taxon>
        <taxon>Nematoda</taxon>
        <taxon>Chromadorea</taxon>
        <taxon>Rhabditida</taxon>
        <taxon>Tylenchina</taxon>
        <taxon>Tylenchomorpha</taxon>
        <taxon>Tylenchoidea</taxon>
        <taxon>Meloidogynidae</taxon>
        <taxon>Meloidogyninae</taxon>
        <taxon>Meloidogyne</taxon>
    </lineage>
</organism>
<dbReference type="GO" id="GO:0006281">
    <property type="term" value="P:DNA repair"/>
    <property type="evidence" value="ECO:0007669"/>
    <property type="project" value="UniProtKB-ARBA"/>
</dbReference>
<evidence type="ECO:0000256" key="4">
    <source>
        <dbReference type="ARBA" id="ARBA00022695"/>
    </source>
</evidence>
<keyword evidence="3" id="KW-0808">Transferase</keyword>
<dbReference type="OrthoDB" id="5871067at2759"/>
<gene>
    <name evidence="10" type="ORF">MENT_LOCUS39133</name>
    <name evidence="11" type="ORF">MENT_LOCUS53071</name>
    <name evidence="12" type="ORF">MENT_LOCUS57838</name>
    <name evidence="13" type="ORF">MENT_LOCUS60098</name>
</gene>
<evidence type="ECO:0000256" key="8">
    <source>
        <dbReference type="ARBA" id="ARBA00049244"/>
    </source>
</evidence>
<evidence type="ECO:0000256" key="7">
    <source>
        <dbReference type="ARBA" id="ARBA00023125"/>
    </source>
</evidence>
<dbReference type="InterPro" id="IPR004868">
    <property type="entry name" value="DNA-dir_DNA_pol_B_mt/vir"/>
</dbReference>
<dbReference type="GO" id="GO:0003677">
    <property type="term" value="F:DNA binding"/>
    <property type="evidence" value="ECO:0007669"/>
    <property type="project" value="UniProtKB-KW"/>
</dbReference>
<dbReference type="EC" id="2.7.7.7" evidence="2"/>
<dbReference type="GO" id="GO:0000166">
    <property type="term" value="F:nucleotide binding"/>
    <property type="evidence" value="ECO:0007669"/>
    <property type="project" value="InterPro"/>
</dbReference>
<evidence type="ECO:0000313" key="12">
    <source>
        <dbReference type="EMBL" id="CAD2204115.1"/>
    </source>
</evidence>
<comment type="similarity">
    <text evidence="1">Belongs to the DNA polymerase type-B family.</text>
</comment>
<dbReference type="GO" id="GO:0006260">
    <property type="term" value="P:DNA replication"/>
    <property type="evidence" value="ECO:0007669"/>
    <property type="project" value="UniProtKB-KW"/>
</dbReference>
<comment type="caution">
    <text evidence="10">The sequence shown here is derived from an EMBL/GenBank/DDBJ whole genome shotgun (WGS) entry which is preliminary data.</text>
</comment>
<evidence type="ECO:0000256" key="5">
    <source>
        <dbReference type="ARBA" id="ARBA00022705"/>
    </source>
</evidence>
<comment type="catalytic activity">
    <reaction evidence="8">
        <text>DNA(n) + a 2'-deoxyribonucleoside 5'-triphosphate = DNA(n+1) + diphosphate</text>
        <dbReference type="Rhea" id="RHEA:22508"/>
        <dbReference type="Rhea" id="RHEA-COMP:17339"/>
        <dbReference type="Rhea" id="RHEA-COMP:17340"/>
        <dbReference type="ChEBI" id="CHEBI:33019"/>
        <dbReference type="ChEBI" id="CHEBI:61560"/>
        <dbReference type="ChEBI" id="CHEBI:173112"/>
        <dbReference type="EC" id="2.7.7.7"/>
    </reaction>
</comment>
<keyword evidence="4" id="KW-0548">Nucleotidyltransferase</keyword>
<dbReference type="InterPro" id="IPR043502">
    <property type="entry name" value="DNA/RNA_pol_sf"/>
</dbReference>
<evidence type="ECO:0000256" key="3">
    <source>
        <dbReference type="ARBA" id="ARBA00022679"/>
    </source>
</evidence>
<name>A0A6V7WHZ4_MELEN</name>
<keyword evidence="5" id="KW-0235">DNA replication</keyword>
<dbReference type="Gene3D" id="3.40.960.10">
    <property type="entry name" value="VSR Endonuclease"/>
    <property type="match status" value="1"/>
</dbReference>
<dbReference type="Pfam" id="PF03175">
    <property type="entry name" value="DNA_pol_B_2"/>
    <property type="match status" value="2"/>
</dbReference>
<keyword evidence="6" id="KW-0239">DNA-directed DNA polymerase</keyword>
<evidence type="ECO:0000256" key="1">
    <source>
        <dbReference type="ARBA" id="ARBA00005755"/>
    </source>
</evidence>
<dbReference type="GO" id="GO:0003887">
    <property type="term" value="F:DNA-directed DNA polymerase activity"/>
    <property type="evidence" value="ECO:0007669"/>
    <property type="project" value="UniProtKB-KW"/>
</dbReference>
<dbReference type="InterPro" id="IPR023211">
    <property type="entry name" value="DNA_pol_palm_dom_sf"/>
</dbReference>
<dbReference type="Gene3D" id="3.30.420.10">
    <property type="entry name" value="Ribonuclease H-like superfamily/Ribonuclease H"/>
    <property type="match status" value="1"/>
</dbReference>
<dbReference type="EMBL" id="CAJEWN010002525">
    <property type="protein sequence ID" value="CAD2204115.1"/>
    <property type="molecule type" value="Genomic_DNA"/>
</dbReference>
<dbReference type="SUPFAM" id="SSF52980">
    <property type="entry name" value="Restriction endonuclease-like"/>
    <property type="match status" value="1"/>
</dbReference>
<dbReference type="InterPro" id="IPR011335">
    <property type="entry name" value="Restrct_endonuc-II-like"/>
</dbReference>
<dbReference type="EMBL" id="CAJEWN010003030">
    <property type="protein sequence ID" value="CAD2206232.1"/>
    <property type="molecule type" value="Genomic_DNA"/>
</dbReference>
<dbReference type="PANTHER" id="PTHR33568">
    <property type="entry name" value="DNA POLYMERASE"/>
    <property type="match status" value="1"/>
</dbReference>
<dbReference type="GO" id="GO:0042575">
    <property type="term" value="C:DNA polymerase complex"/>
    <property type="evidence" value="ECO:0007669"/>
    <property type="project" value="UniProtKB-ARBA"/>
</dbReference>
<dbReference type="PANTHER" id="PTHR33568:SF3">
    <property type="entry name" value="DNA-DIRECTED DNA POLYMERASE"/>
    <property type="match status" value="1"/>
</dbReference>
<evidence type="ECO:0000256" key="6">
    <source>
        <dbReference type="ARBA" id="ARBA00022932"/>
    </source>
</evidence>
<evidence type="ECO:0000259" key="9">
    <source>
        <dbReference type="Pfam" id="PF03175"/>
    </source>
</evidence>
<dbReference type="InterPro" id="IPR036397">
    <property type="entry name" value="RNaseH_sf"/>
</dbReference>
<evidence type="ECO:0000256" key="2">
    <source>
        <dbReference type="ARBA" id="ARBA00012417"/>
    </source>
</evidence>
<dbReference type="SUPFAM" id="SSF53098">
    <property type="entry name" value="Ribonuclease H-like"/>
    <property type="match status" value="1"/>
</dbReference>
<dbReference type="SUPFAM" id="SSF56672">
    <property type="entry name" value="DNA/RNA polymerases"/>
    <property type="match status" value="1"/>
</dbReference>
<sequence length="1332" mass="153411">MSPPPSKKSRMYMINNLLDLQSGGGDFLKYLGDETKITRKFNLTKLSTKFLISGLPDEPEGLLRELFQKCIDQTIQTSQDNQIDPDQLGCTISSQLLETDIWIPIREITPNTVDSILNQFLKIAQSKKQDNGMLWGEPFNVSVTTIDKKNLPTTQTIQGSGGKSTRRISDKNLIKIHNSDNFCLFYALIASYVYSICSWSRSKFYDYMHDRFGMKHRFEQDTKNLMANVGAPLDQSTYNAMEWVPKVVDFWNSRNEGGFKVYIFGESGEKPIFKYGDEKYNTPILLYYKNQHFDGVRRASDLFGEAYCLACEKTYHRQSDHSASCKAKCHKCSRIGPNFPCQQMDNFSKICKGCSKEFNNEECYNHHLKSNFCHNSKKCEKCGVIWNVTLNNRNGRSGHVCSERYCNTCFSFHDPKRGCYIKPLTPRKSKPYRFIAFDFETMQHKQGEKGKLHEVNFISAKINCPECISKVNNDCTVCGEDRTVTFSHQPFSNTSVDQQNITNDPLTDFVAWITSFSTDTVAFSHFGGRFDMVLVFKALYLQGLTPDMIKNGNKMYEMKVKNDKKCWIIFHDTYNLMPMPLASLVPAFALQVEDKPFFPHLSNNPKNYGKEILPTKEDYLANGMMPEKRVQFDKWFDQHKNEPFNLDEQLAAYCTNDVDILMAALVAFRKEFLEVSNGLDVLRESMTIASACMKHFRMNHLKPHHVGIVPEKGYDNADNQSLLALRFLKWYSEKNMVNIRTAHSENGEKKMGKYKLDGWVKEKKLAIEVNGCCWHGCIKCYPEDDIKLPTGLTAGQQRQKDQQRLNFIKNLGVDVEVYWECEIRNMVSKDYEMRKMFKSYLDDGPINIRSAFYGGRTGPLKLFHKAEPGQKISYYDVTSLYPFINVSTRYPVGHPEVHVINKDVNWSKPEDNTYTLALLKLFIIPPRNIDIPVLPMKIGEDDDERLLFPLCSTCAREHPHGDVKENYCCPHTDQQRGWVSTCTSIELNEALKEGYVVTKLFRVLEFNQYDDTLFRPYISEFMAQKIHSSGFDNTIKGDKEKEDKFMKECLEMFGIKIEREKMGVNKGKRTQAKLCLNNLWGRFSLRNFGLSQCKITDDPNELSKMCDDPSITINSIDELTEDVILINYIKKKDWVEEHDSSNVIISLWTTSAARIHLLHAMQKVVRTPGCQLLYTDTDSLIFSHPNNNCPLELGPHLGQFTDEYPDFDILEYCSGGAKQYGLKLQKRSAPNAEPDYVLKVRGMTLNWDVINNQGLCYENFKKQVFDFTKSDNIPILIKYPNFLRPSIKDGSIITQPRTKIYKPYVGKGIVRPSDFVVLNFGHINNRHPRILL</sequence>